<proteinExistence type="predicted"/>
<accession>W1NBD5</accession>
<evidence type="ECO:0000313" key="1">
    <source>
        <dbReference type="EMBL" id="ERL52521.1"/>
    </source>
</evidence>
<dbReference type="AlphaFoldDB" id="W1NBD5"/>
<protein>
    <submittedName>
        <fullName evidence="1">Uncharacterized protein</fullName>
    </submittedName>
</protein>
<evidence type="ECO:0000313" key="2">
    <source>
        <dbReference type="Proteomes" id="UP000019113"/>
    </source>
</evidence>
<dbReference type="RefSeq" id="WP_021817762.1">
    <property type="nucleotide sequence ID" value="NZ_AVBC01000018.1"/>
</dbReference>
<sequence length="172" mass="19611">MNDESTSPLFSIRPSGIAVPETVYIPEIHRLWTWLRTGAEGFWWQTFAITPHYVTRRSDFGMASPEFANLAETWPADTEIECWRIDSEFENDDRNDWEPGKGLSIYVLGSTSFPNGDEGCVAVTRSLDAYYLSHLLTLNKPCHREFRAFYPVAVTKAGVPRGGKADDYRLLR</sequence>
<organism evidence="1 2">
    <name type="scientific">Halomonas huangheensis</name>
    <dbReference type="NCBI Taxonomy" id="1178482"/>
    <lineage>
        <taxon>Bacteria</taxon>
        <taxon>Pseudomonadati</taxon>
        <taxon>Pseudomonadota</taxon>
        <taxon>Gammaproteobacteria</taxon>
        <taxon>Oceanospirillales</taxon>
        <taxon>Halomonadaceae</taxon>
        <taxon>Halomonas</taxon>
    </lineage>
</organism>
<dbReference type="Proteomes" id="UP000019113">
    <property type="component" value="Unassembled WGS sequence"/>
</dbReference>
<dbReference type="STRING" id="1178482.AR456_18765"/>
<reference evidence="1 2" key="1">
    <citation type="submission" date="2013-08" db="EMBL/GenBank/DDBJ databases">
        <title>draft genome of Halomonas huanghegensis, strain BJGMM-B45T.</title>
        <authorList>
            <person name="Miao C."/>
            <person name="Wan Y."/>
            <person name="Jin W."/>
        </authorList>
    </citation>
    <scope>NUCLEOTIDE SEQUENCE [LARGE SCALE GENOMIC DNA]</scope>
    <source>
        <strain evidence="1 2">BJGMM-B45</strain>
    </source>
</reference>
<dbReference type="KEGG" id="hhu:AR456_18765"/>
<gene>
    <name evidence="1" type="ORF">BJB45_08185</name>
</gene>
<dbReference type="EMBL" id="AVBC01000018">
    <property type="protein sequence ID" value="ERL52521.1"/>
    <property type="molecule type" value="Genomic_DNA"/>
</dbReference>
<name>W1NBD5_9GAMM</name>
<comment type="caution">
    <text evidence="1">The sequence shown here is derived from an EMBL/GenBank/DDBJ whole genome shotgun (WGS) entry which is preliminary data.</text>
</comment>
<keyword evidence="2" id="KW-1185">Reference proteome</keyword>